<feature type="region of interest" description="Disordered" evidence="1">
    <location>
        <begin position="1"/>
        <end position="36"/>
    </location>
</feature>
<dbReference type="RefSeq" id="WP_409589074.1">
    <property type="nucleotide sequence ID" value="NZ_CAKMTZ010000077.1"/>
</dbReference>
<comment type="caution">
    <text evidence="2">The sequence shown here is derived from an EMBL/GenBank/DDBJ whole genome shotgun (WGS) entry which is preliminary data.</text>
</comment>
<evidence type="ECO:0000313" key="2">
    <source>
        <dbReference type="EMBL" id="CAH1592754.1"/>
    </source>
</evidence>
<reference evidence="2" key="1">
    <citation type="submission" date="2022-01" db="EMBL/GenBank/DDBJ databases">
        <authorList>
            <person name="Lagorce A."/>
        </authorList>
    </citation>
    <scope>NUCLEOTIDE SEQUENCE</scope>
    <source>
        <strain evidence="2">Th15_F1_A12</strain>
    </source>
</reference>
<sequence>MNPVGSNSVNRQSVYSNAAQQNNRDQAKVAKQSANAAPLKVDQNTVTLSSEGKALLVALQQIDHESKKVEAENKTVGDKVESFAHGALGMDHPDTIEEEDDGSYSAGQYLSAALTVGGIILALV</sequence>
<feature type="region of interest" description="Disordered" evidence="1">
    <location>
        <begin position="83"/>
        <end position="102"/>
    </location>
</feature>
<name>A0AAU9QNP7_9VIBR</name>
<gene>
    <name evidence="2" type="ORF">THF1A12_250103</name>
</gene>
<proteinExistence type="predicted"/>
<feature type="compositionally biased region" description="Polar residues" evidence="1">
    <location>
        <begin position="1"/>
        <end position="24"/>
    </location>
</feature>
<organism evidence="2 3">
    <name type="scientific">Vibrio jasicida</name>
    <dbReference type="NCBI Taxonomy" id="766224"/>
    <lineage>
        <taxon>Bacteria</taxon>
        <taxon>Pseudomonadati</taxon>
        <taxon>Pseudomonadota</taxon>
        <taxon>Gammaproteobacteria</taxon>
        <taxon>Vibrionales</taxon>
        <taxon>Vibrionaceae</taxon>
        <taxon>Vibrio</taxon>
    </lineage>
</organism>
<dbReference type="Proteomes" id="UP001295462">
    <property type="component" value="Unassembled WGS sequence"/>
</dbReference>
<dbReference type="AlphaFoldDB" id="A0AAU9QNP7"/>
<protein>
    <submittedName>
        <fullName evidence="2">Uncharacterized protein</fullName>
    </submittedName>
</protein>
<accession>A0AAU9QNP7</accession>
<dbReference type="EMBL" id="CAKMUD010000078">
    <property type="protein sequence ID" value="CAH1592754.1"/>
    <property type="molecule type" value="Genomic_DNA"/>
</dbReference>
<evidence type="ECO:0000313" key="3">
    <source>
        <dbReference type="Proteomes" id="UP001295462"/>
    </source>
</evidence>
<evidence type="ECO:0000256" key="1">
    <source>
        <dbReference type="SAM" id="MobiDB-lite"/>
    </source>
</evidence>